<dbReference type="Pfam" id="PF07969">
    <property type="entry name" value="Amidohydro_3"/>
    <property type="match status" value="1"/>
</dbReference>
<accession>A0ABT3ASM5</accession>
<dbReference type="PANTHER" id="PTHR22642">
    <property type="entry name" value="IMIDAZOLONEPROPIONASE"/>
    <property type="match status" value="1"/>
</dbReference>
<dbReference type="PANTHER" id="PTHR22642:SF2">
    <property type="entry name" value="PROTEIN LONG AFTER FAR-RED 3"/>
    <property type="match status" value="1"/>
</dbReference>
<feature type="domain" description="Amidohydrolase 3" evidence="1">
    <location>
        <begin position="17"/>
        <end position="102"/>
    </location>
</feature>
<organism evidence="2 3">
    <name type="scientific">Ruegeria aquimaris</name>
    <dbReference type="NCBI Taxonomy" id="2984333"/>
    <lineage>
        <taxon>Bacteria</taxon>
        <taxon>Pseudomonadati</taxon>
        <taxon>Pseudomonadota</taxon>
        <taxon>Alphaproteobacteria</taxon>
        <taxon>Rhodobacterales</taxon>
        <taxon>Roseobacteraceae</taxon>
        <taxon>Ruegeria</taxon>
    </lineage>
</organism>
<keyword evidence="3" id="KW-1185">Reference proteome</keyword>
<proteinExistence type="predicted"/>
<dbReference type="InterPro" id="IPR013108">
    <property type="entry name" value="Amidohydro_3"/>
</dbReference>
<sequence length="138" mass="14574">MRSTLTTGPNPRDQLCLIMGFGYDNAQLAELRHPTRTDLDTVSQDVPIVIVHQSGRLGVVNSKVLEVLGISPDTPDRAGGVIQRDATGAPNWVLEKHAFFSALAPMLAGVGSDGMVTFAEADKPEQEGRLAGAGEPAP</sequence>
<dbReference type="EMBL" id="JAOWLB010000035">
    <property type="protein sequence ID" value="MCV2891307.1"/>
    <property type="molecule type" value="Genomic_DNA"/>
</dbReference>
<dbReference type="Proteomes" id="UP001320899">
    <property type="component" value="Unassembled WGS sequence"/>
</dbReference>
<protein>
    <submittedName>
        <fullName evidence="2">Amidohydrolase family protein</fullName>
    </submittedName>
</protein>
<gene>
    <name evidence="2" type="ORF">OE747_23560</name>
</gene>
<evidence type="ECO:0000313" key="2">
    <source>
        <dbReference type="EMBL" id="MCV2891307.1"/>
    </source>
</evidence>
<name>A0ABT3ASM5_9RHOB</name>
<evidence type="ECO:0000313" key="3">
    <source>
        <dbReference type="Proteomes" id="UP001320899"/>
    </source>
</evidence>
<comment type="caution">
    <text evidence="2">The sequence shown here is derived from an EMBL/GenBank/DDBJ whole genome shotgun (WGS) entry which is preliminary data.</text>
</comment>
<dbReference type="Gene3D" id="3.10.310.70">
    <property type="match status" value="1"/>
</dbReference>
<reference evidence="2 3" key="1">
    <citation type="submission" date="2022-10" db="EMBL/GenBank/DDBJ databases">
        <title>Ruegeria sp. nov., isolated from ocean surface sediments.</title>
        <authorList>
            <person name="He W."/>
            <person name="Xue H.-P."/>
            <person name="Zhang D.-F."/>
        </authorList>
    </citation>
    <scope>NUCLEOTIDE SEQUENCE [LARGE SCALE GENOMIC DNA]</scope>
    <source>
        <strain evidence="2 3">XHP0148</strain>
    </source>
</reference>
<evidence type="ECO:0000259" key="1">
    <source>
        <dbReference type="Pfam" id="PF07969"/>
    </source>
</evidence>